<keyword evidence="3" id="KW-1185">Reference proteome</keyword>
<evidence type="ECO:0000313" key="3">
    <source>
        <dbReference type="Proteomes" id="UP000051461"/>
    </source>
</evidence>
<dbReference type="PATRIC" id="fig|1423726.3.peg.2799"/>
<dbReference type="Proteomes" id="UP000051461">
    <property type="component" value="Unassembled WGS sequence"/>
</dbReference>
<evidence type="ECO:0000313" key="2">
    <source>
        <dbReference type="EMBL" id="KRK38974.1"/>
    </source>
</evidence>
<dbReference type="EMBL" id="AZDA01000046">
    <property type="protein sequence ID" value="KRK38974.1"/>
    <property type="molecule type" value="Genomic_DNA"/>
</dbReference>
<accession>A0A0R1GXU5</accession>
<organism evidence="2 3">
    <name type="scientific">Loigolactobacillus bifermentans DSM 20003</name>
    <dbReference type="NCBI Taxonomy" id="1423726"/>
    <lineage>
        <taxon>Bacteria</taxon>
        <taxon>Bacillati</taxon>
        <taxon>Bacillota</taxon>
        <taxon>Bacilli</taxon>
        <taxon>Lactobacillales</taxon>
        <taxon>Lactobacillaceae</taxon>
        <taxon>Loigolactobacillus</taxon>
    </lineage>
</organism>
<comment type="caution">
    <text evidence="2">The sequence shown here is derived from an EMBL/GenBank/DDBJ whole genome shotgun (WGS) entry which is preliminary data.</text>
</comment>
<sequence>MHGFLELNSVITALTGGGIVAGILKVWSSLTKRIARDQAARNKRLDHLEDNDIVHNRQLELQQAGIVAMLHHELYTICNMHLAKGYISTADLDDLGYLFRSYRDLGGNGTGERLYAMVCALPIRNGDD</sequence>
<reference evidence="2 3" key="1">
    <citation type="journal article" date="2015" name="Genome Announc.">
        <title>Expanding the biotechnology potential of lactobacilli through comparative genomics of 213 strains and associated genera.</title>
        <authorList>
            <person name="Sun Z."/>
            <person name="Harris H.M."/>
            <person name="McCann A."/>
            <person name="Guo C."/>
            <person name="Argimon S."/>
            <person name="Zhang W."/>
            <person name="Yang X."/>
            <person name="Jeffery I.B."/>
            <person name="Cooney J.C."/>
            <person name="Kagawa T.F."/>
            <person name="Liu W."/>
            <person name="Song Y."/>
            <person name="Salvetti E."/>
            <person name="Wrobel A."/>
            <person name="Rasinkangas P."/>
            <person name="Parkhill J."/>
            <person name="Rea M.C."/>
            <person name="O'Sullivan O."/>
            <person name="Ritari J."/>
            <person name="Douillard F.P."/>
            <person name="Paul Ross R."/>
            <person name="Yang R."/>
            <person name="Briner A.E."/>
            <person name="Felis G.E."/>
            <person name="de Vos W.M."/>
            <person name="Barrangou R."/>
            <person name="Klaenhammer T.R."/>
            <person name="Caufield P.W."/>
            <person name="Cui Y."/>
            <person name="Zhang H."/>
            <person name="O'Toole P.W."/>
        </authorList>
    </citation>
    <scope>NUCLEOTIDE SEQUENCE [LARGE SCALE GENOMIC DNA]</scope>
    <source>
        <strain evidence="2 3">DSM 20003</strain>
    </source>
</reference>
<dbReference type="STRING" id="1423726.FC07_GL002690"/>
<keyword evidence="1" id="KW-1133">Transmembrane helix</keyword>
<keyword evidence="1" id="KW-0812">Transmembrane</keyword>
<protein>
    <submittedName>
        <fullName evidence="2">Uncharacterized protein</fullName>
    </submittedName>
</protein>
<keyword evidence="1" id="KW-0472">Membrane</keyword>
<feature type="transmembrane region" description="Helical" evidence="1">
    <location>
        <begin position="6"/>
        <end position="27"/>
    </location>
</feature>
<dbReference type="OrthoDB" id="2051266at2"/>
<evidence type="ECO:0000256" key="1">
    <source>
        <dbReference type="SAM" id="Phobius"/>
    </source>
</evidence>
<name>A0A0R1GXU5_9LACO</name>
<dbReference type="RefSeq" id="WP_057904347.1">
    <property type="nucleotide sequence ID" value="NZ_AZDA01000046.1"/>
</dbReference>
<dbReference type="AlphaFoldDB" id="A0A0R1GXU5"/>
<proteinExistence type="predicted"/>
<gene>
    <name evidence="2" type="ORF">FC07_GL002690</name>
</gene>